<proteinExistence type="predicted"/>
<dbReference type="Proteomes" id="UP000002281">
    <property type="component" value="Chromosome 4"/>
</dbReference>
<dbReference type="InterPro" id="IPR050158">
    <property type="entry name" value="Ubiquitin_ubiquitin-like"/>
</dbReference>
<dbReference type="PANTHER" id="PTHR10666">
    <property type="entry name" value="UBIQUITIN"/>
    <property type="match status" value="1"/>
</dbReference>
<evidence type="ECO:0000313" key="3">
    <source>
        <dbReference type="Proteomes" id="UP000002281"/>
    </source>
</evidence>
<evidence type="ECO:0000313" key="2">
    <source>
        <dbReference type="Ensembl" id="ENSECAP00000043854.2"/>
    </source>
</evidence>
<organism evidence="2 3">
    <name type="scientific">Equus caballus</name>
    <name type="common">Horse</name>
    <dbReference type="NCBI Taxonomy" id="9796"/>
    <lineage>
        <taxon>Eukaryota</taxon>
        <taxon>Metazoa</taxon>
        <taxon>Chordata</taxon>
        <taxon>Craniata</taxon>
        <taxon>Vertebrata</taxon>
        <taxon>Euteleostomi</taxon>
        <taxon>Mammalia</taxon>
        <taxon>Eutheria</taxon>
        <taxon>Laurasiatheria</taxon>
        <taxon>Perissodactyla</taxon>
        <taxon>Equidae</taxon>
        <taxon>Equus</taxon>
    </lineage>
</organism>
<dbReference type="GO" id="GO:0031625">
    <property type="term" value="F:ubiquitin protein ligase binding"/>
    <property type="evidence" value="ECO:0000318"/>
    <property type="project" value="GO_Central"/>
</dbReference>
<dbReference type="GO" id="GO:0005737">
    <property type="term" value="C:cytoplasm"/>
    <property type="evidence" value="ECO:0000318"/>
    <property type="project" value="GO_Central"/>
</dbReference>
<name>A0A3Q2I8V5_HORSE</name>
<dbReference type="STRING" id="9796.ENSECAP00000043854"/>
<dbReference type="InterPro" id="IPR019956">
    <property type="entry name" value="Ubiquitin_dom"/>
</dbReference>
<dbReference type="Gene3D" id="3.10.20.90">
    <property type="entry name" value="Phosphatidylinositol 3-kinase Catalytic Subunit, Chain A, domain 1"/>
    <property type="match status" value="1"/>
</dbReference>
<protein>
    <recommendedName>
        <fullName evidence="1">Ubiquitin-like domain-containing protein</fullName>
    </recommendedName>
</protein>
<evidence type="ECO:0000259" key="1">
    <source>
        <dbReference type="PROSITE" id="PS50053"/>
    </source>
</evidence>
<dbReference type="GO" id="GO:0031386">
    <property type="term" value="F:protein tag activity"/>
    <property type="evidence" value="ECO:0000318"/>
    <property type="project" value="GO_Central"/>
</dbReference>
<accession>A0A3Q2I8V5</accession>
<dbReference type="SUPFAM" id="SSF54236">
    <property type="entry name" value="Ubiquitin-like"/>
    <property type="match status" value="1"/>
</dbReference>
<dbReference type="PROSITE" id="PS50053">
    <property type="entry name" value="UBIQUITIN_2"/>
    <property type="match status" value="1"/>
</dbReference>
<dbReference type="PaxDb" id="9796-ENSECAP00000043854"/>
<dbReference type="Pfam" id="PF00240">
    <property type="entry name" value="ubiquitin"/>
    <property type="match status" value="1"/>
</dbReference>
<reference evidence="2" key="2">
    <citation type="submission" date="2025-08" db="UniProtKB">
        <authorList>
            <consortium name="Ensembl"/>
        </authorList>
    </citation>
    <scope>IDENTIFICATION</scope>
    <source>
        <strain evidence="2">Thoroughbred</strain>
    </source>
</reference>
<dbReference type="FunFam" id="3.10.20.90:FF:000160">
    <property type="entry name" value="Polyubiquitin-C"/>
    <property type="match status" value="1"/>
</dbReference>
<sequence>MQIFVETLMGKTITLEVQPSDTTENVKAKTQDKEGILPDQQCLVFVGKQLEDGLTLTEYNIQKECALNLLLHLQGNIIESIFSNSMSDQARETIVKINKWDYIQLKSFCTAKETINRMKKAT</sequence>
<reference evidence="2 3" key="1">
    <citation type="journal article" date="2009" name="Science">
        <title>Genome sequence, comparative analysis, and population genetics of the domestic horse.</title>
        <authorList>
            <consortium name="Broad Institute Genome Sequencing Platform"/>
            <consortium name="Broad Institute Whole Genome Assembly Team"/>
            <person name="Wade C.M."/>
            <person name="Giulotto E."/>
            <person name="Sigurdsson S."/>
            <person name="Zoli M."/>
            <person name="Gnerre S."/>
            <person name="Imsland F."/>
            <person name="Lear T.L."/>
            <person name="Adelson D.L."/>
            <person name="Bailey E."/>
            <person name="Bellone R.R."/>
            <person name="Bloecker H."/>
            <person name="Distl O."/>
            <person name="Edgar R.C."/>
            <person name="Garber M."/>
            <person name="Leeb T."/>
            <person name="Mauceli E."/>
            <person name="MacLeod J.N."/>
            <person name="Penedo M.C.T."/>
            <person name="Raison J.M."/>
            <person name="Sharpe T."/>
            <person name="Vogel J."/>
            <person name="Andersson L."/>
            <person name="Antczak D.F."/>
            <person name="Biagi T."/>
            <person name="Binns M.M."/>
            <person name="Chowdhary B.P."/>
            <person name="Coleman S.J."/>
            <person name="Della Valle G."/>
            <person name="Fryc S."/>
            <person name="Guerin G."/>
            <person name="Hasegawa T."/>
            <person name="Hill E.W."/>
            <person name="Jurka J."/>
            <person name="Kiialainen A."/>
            <person name="Lindgren G."/>
            <person name="Liu J."/>
            <person name="Magnani E."/>
            <person name="Mickelson J.R."/>
            <person name="Murray J."/>
            <person name="Nergadze S.G."/>
            <person name="Onofrio R."/>
            <person name="Pedroni S."/>
            <person name="Piras M.F."/>
            <person name="Raudsepp T."/>
            <person name="Rocchi M."/>
            <person name="Roeed K.H."/>
            <person name="Ryder O.A."/>
            <person name="Searle S."/>
            <person name="Skow L."/>
            <person name="Swinburne J.E."/>
            <person name="Syvaenen A.C."/>
            <person name="Tozaki T."/>
            <person name="Valberg S.J."/>
            <person name="Vaudin M."/>
            <person name="White J.R."/>
            <person name="Zody M.C."/>
            <person name="Lander E.S."/>
            <person name="Lindblad-Toh K."/>
        </authorList>
    </citation>
    <scope>NUCLEOTIDE SEQUENCE [LARGE SCALE GENOMIC DNA]</scope>
    <source>
        <strain evidence="2 3">Thoroughbred</strain>
    </source>
</reference>
<dbReference type="GO" id="GO:0019941">
    <property type="term" value="P:modification-dependent protein catabolic process"/>
    <property type="evidence" value="ECO:0000318"/>
    <property type="project" value="GO_Central"/>
</dbReference>
<dbReference type="GO" id="GO:0005634">
    <property type="term" value="C:nucleus"/>
    <property type="evidence" value="ECO:0000318"/>
    <property type="project" value="GO_Central"/>
</dbReference>
<dbReference type="Ensembl" id="ENSECAT00000007243.3">
    <property type="protein sequence ID" value="ENSECAP00000043854.2"/>
    <property type="gene ID" value="ENSECAG00000007204.3"/>
</dbReference>
<dbReference type="InParanoid" id="A0A3Q2I8V5"/>
<dbReference type="AlphaFoldDB" id="A0A3Q2I8V5"/>
<dbReference type="Bgee" id="ENSECAG00000007204">
    <property type="expression patterns" value="Expressed in spinal cord and 6 other cell types or tissues"/>
</dbReference>
<feature type="domain" description="Ubiquitin-like" evidence="1">
    <location>
        <begin position="1"/>
        <end position="76"/>
    </location>
</feature>
<keyword evidence="3" id="KW-1185">Reference proteome</keyword>
<dbReference type="PRINTS" id="PR00348">
    <property type="entry name" value="UBIQUITIN"/>
</dbReference>
<reference evidence="2" key="3">
    <citation type="submission" date="2025-09" db="UniProtKB">
        <authorList>
            <consortium name="Ensembl"/>
        </authorList>
    </citation>
    <scope>IDENTIFICATION</scope>
    <source>
        <strain evidence="2">Thoroughbred</strain>
    </source>
</reference>
<dbReference type="InterPro" id="IPR000626">
    <property type="entry name" value="Ubiquitin-like_dom"/>
</dbReference>
<dbReference type="GO" id="GO:0016567">
    <property type="term" value="P:protein ubiquitination"/>
    <property type="evidence" value="ECO:0000318"/>
    <property type="project" value="GO_Central"/>
</dbReference>
<dbReference type="InterPro" id="IPR029071">
    <property type="entry name" value="Ubiquitin-like_domsf"/>
</dbReference>
<dbReference type="GeneTree" id="ENSGT00940000153593"/>
<dbReference type="SMART" id="SM00213">
    <property type="entry name" value="UBQ"/>
    <property type="match status" value="1"/>
</dbReference>